<evidence type="ECO:0000256" key="3">
    <source>
        <dbReference type="ARBA" id="ARBA00022723"/>
    </source>
</evidence>
<dbReference type="SFLD" id="SFLDG01067">
    <property type="entry name" value="SPASM/twitch_domain_containing"/>
    <property type="match status" value="1"/>
</dbReference>
<dbReference type="PANTHER" id="PTHR43306">
    <property type="entry name" value="7,8-DIHYDRO-6-HYDROXYMETHYLPTERIN DIMETHYLTRANSFERASE"/>
    <property type="match status" value="1"/>
</dbReference>
<name>A0AA95H9B0_9GAMM</name>
<comment type="cofactor">
    <cofactor evidence="1">
        <name>[4Fe-4S] cluster</name>
        <dbReference type="ChEBI" id="CHEBI:49883"/>
    </cofactor>
</comment>
<organism evidence="7">
    <name type="scientific">Candidatus Thiothrix putei</name>
    <dbReference type="NCBI Taxonomy" id="3080811"/>
    <lineage>
        <taxon>Bacteria</taxon>
        <taxon>Pseudomonadati</taxon>
        <taxon>Pseudomonadota</taxon>
        <taxon>Gammaproteobacteria</taxon>
        <taxon>Thiotrichales</taxon>
        <taxon>Thiotrichaceae</taxon>
        <taxon>Thiothrix</taxon>
    </lineage>
</organism>
<accession>A0AA95H9B0</accession>
<dbReference type="Proteomes" id="UP001301326">
    <property type="component" value="Chromosome"/>
</dbReference>
<dbReference type="SFLD" id="SFLDG01100">
    <property type="entry name" value="methyltransferase_(Class_D)"/>
    <property type="match status" value="1"/>
</dbReference>
<dbReference type="GO" id="GO:0051536">
    <property type="term" value="F:iron-sulfur cluster binding"/>
    <property type="evidence" value="ECO:0007669"/>
    <property type="project" value="UniProtKB-KW"/>
</dbReference>
<dbReference type="InterPro" id="IPR056488">
    <property type="entry name" value="Zn_ribbon_HMPTM"/>
</dbReference>
<dbReference type="PROSITE" id="PS51918">
    <property type="entry name" value="RADICAL_SAM"/>
    <property type="match status" value="1"/>
</dbReference>
<evidence type="ECO:0000256" key="4">
    <source>
        <dbReference type="ARBA" id="ARBA00023004"/>
    </source>
</evidence>
<dbReference type="AlphaFoldDB" id="A0AA95H9B0"/>
<evidence type="ECO:0000256" key="1">
    <source>
        <dbReference type="ARBA" id="ARBA00001966"/>
    </source>
</evidence>
<reference evidence="7" key="1">
    <citation type="journal article" date="2023" name="Int. J. Mol. Sci.">
        <title>Metagenomics Revealed a New Genus 'Candidatus Thiocaldithrix dubininis' gen. nov., sp. nov. and a New Species 'Candidatus Thiothrix putei' sp. nov. in the Family Thiotrichaceae, Some Members of Which Have Traits of Both Na+- and H+-Motive Energetics.</title>
        <authorList>
            <person name="Ravin N.V."/>
            <person name="Muntyan M.S."/>
            <person name="Smolyakov D.D."/>
            <person name="Rudenko T.S."/>
            <person name="Beletsky A.V."/>
            <person name="Mardanov A.V."/>
            <person name="Grabovich M.Y."/>
        </authorList>
    </citation>
    <scope>NUCLEOTIDE SEQUENCE</scope>
    <source>
        <strain evidence="7">GKL-02</strain>
    </source>
</reference>
<dbReference type="InterPro" id="IPR013785">
    <property type="entry name" value="Aldolase_TIM"/>
</dbReference>
<evidence type="ECO:0000256" key="2">
    <source>
        <dbReference type="ARBA" id="ARBA00022691"/>
    </source>
</evidence>
<protein>
    <submittedName>
        <fullName evidence="7">Radical SAM protein</fullName>
    </submittedName>
</protein>
<feature type="domain" description="Radical SAM core" evidence="6">
    <location>
        <begin position="91"/>
        <end position="314"/>
    </location>
</feature>
<dbReference type="GO" id="GO:0046872">
    <property type="term" value="F:metal ion binding"/>
    <property type="evidence" value="ECO:0007669"/>
    <property type="project" value="UniProtKB-KW"/>
</dbReference>
<proteinExistence type="predicted"/>
<evidence type="ECO:0000256" key="5">
    <source>
        <dbReference type="ARBA" id="ARBA00023014"/>
    </source>
</evidence>
<dbReference type="Pfam" id="PF04055">
    <property type="entry name" value="Radical_SAM"/>
    <property type="match status" value="1"/>
</dbReference>
<dbReference type="SUPFAM" id="SSF102114">
    <property type="entry name" value="Radical SAM enzymes"/>
    <property type="match status" value="1"/>
</dbReference>
<keyword evidence="4" id="KW-0408">Iron</keyword>
<dbReference type="Pfam" id="PF23545">
    <property type="entry name" value="Zn_ribbon_HMPTM"/>
    <property type="match status" value="1"/>
</dbReference>
<dbReference type="KEGG" id="tput:QJT81_15720"/>
<dbReference type="InterPro" id="IPR034474">
    <property type="entry name" value="Methyltransferase_Class_D"/>
</dbReference>
<gene>
    <name evidence="7" type="ORF">QJT81_15720</name>
</gene>
<dbReference type="SFLD" id="SFLDS00029">
    <property type="entry name" value="Radical_SAM"/>
    <property type="match status" value="1"/>
</dbReference>
<keyword evidence="5" id="KW-0411">Iron-sulfur</keyword>
<dbReference type="Gene3D" id="3.20.20.70">
    <property type="entry name" value="Aldolase class I"/>
    <property type="match status" value="1"/>
</dbReference>
<keyword evidence="2" id="KW-0949">S-adenosyl-L-methionine</keyword>
<sequence length="467" mass="52615">MSNKARPYIFYGQTQSLCEECLAVVPAKILFQHGNVYYQKRCAEHGVQKTLVSTDIDYYKRCKEYLKPGDMPQAFQTDINQGCPHDCGLCPDHEQHSCLALFEIIDECNMHCPVCFANSAPGMGNPRSMEAIEIMLQTLLASEQQPDLVQVSGGEPTLHPQLMDILRRLKASPIRHLMLNTNGIRIARDPHLVEELATLKPGFEVYLQFDSLKAVALQNIRGQDMRNIRQQALEKLEQHNISTTLVCVIRKGVNDDEIGEIIQFAQQWQCVRGITFQPVQDAGRNDGDKPANRITLSEIRTRIIEADNPFTDTDMIPLPCHPENISIGYGIKMGGEIVPVTGLLPREELLKGVDNTITFEKSAGLKDAFLKLFSLDACSEQTTENLQTMLCCLPKIESQGLTYNNVFRIVIMAFMDKYDFDIGSVKRSCTHFVEPNGKIYPFDTWNLFYRDKVREKAIMSSTAGGLS</sequence>
<dbReference type="InterPro" id="IPR007197">
    <property type="entry name" value="rSAM"/>
</dbReference>
<dbReference type="CDD" id="cd01335">
    <property type="entry name" value="Radical_SAM"/>
    <property type="match status" value="1"/>
</dbReference>
<evidence type="ECO:0000313" key="7">
    <source>
        <dbReference type="EMBL" id="WGZ93247.1"/>
    </source>
</evidence>
<dbReference type="InterPro" id="IPR058240">
    <property type="entry name" value="rSAM_sf"/>
</dbReference>
<dbReference type="GO" id="GO:0003824">
    <property type="term" value="F:catalytic activity"/>
    <property type="evidence" value="ECO:0007669"/>
    <property type="project" value="InterPro"/>
</dbReference>
<dbReference type="PANTHER" id="PTHR43306:SF1">
    <property type="entry name" value="7,8-DIHYDRO-6-HYDROXYMETHYLPTERIN DIMETHYLTRANSFERASE"/>
    <property type="match status" value="1"/>
</dbReference>
<dbReference type="EMBL" id="CP124756">
    <property type="protein sequence ID" value="WGZ93247.1"/>
    <property type="molecule type" value="Genomic_DNA"/>
</dbReference>
<keyword evidence="3" id="KW-0479">Metal-binding</keyword>
<evidence type="ECO:0000259" key="6">
    <source>
        <dbReference type="PROSITE" id="PS51918"/>
    </source>
</evidence>
<reference evidence="7" key="2">
    <citation type="submission" date="2023-04" db="EMBL/GenBank/DDBJ databases">
        <authorList>
            <person name="Beletskiy A.V."/>
            <person name="Mardanov A.V."/>
            <person name="Ravin N.V."/>
        </authorList>
    </citation>
    <scope>NUCLEOTIDE SEQUENCE</scope>
    <source>
        <strain evidence="7">GKL-02</strain>
    </source>
</reference>